<keyword evidence="2" id="KW-1185">Reference proteome</keyword>
<dbReference type="NCBIfam" id="TIGR02834">
    <property type="entry name" value="spo_ytxC"/>
    <property type="match status" value="1"/>
</dbReference>
<name>A0ABT1NIH4_9FIRM</name>
<comment type="caution">
    <text evidence="1">The sequence shown here is derived from an EMBL/GenBank/DDBJ whole genome shotgun (WGS) entry which is preliminary data.</text>
</comment>
<evidence type="ECO:0000313" key="2">
    <source>
        <dbReference type="Proteomes" id="UP001651880"/>
    </source>
</evidence>
<dbReference type="Pfam" id="PF08812">
    <property type="entry name" value="YtxC"/>
    <property type="match status" value="1"/>
</dbReference>
<dbReference type="Proteomes" id="UP001651880">
    <property type="component" value="Unassembled WGS sequence"/>
</dbReference>
<sequence>MYLTTIAVKNNDEKIKNHIYSELESIRKEDMNITHEEYIAGDTVFIRCGLKEGFMAKLKEPRSCEDLKYSLAEILCDVIINNYESKILKKIIKEYYLYLSEYERNQIYESSIKILEAEDRYKEGFYGQTRRTRIIRKILNYLNAENIIIIDGFVNFRLNDYIKDLSSIVEKAVESYITEREYNEFIKLLRYFVEIQECKISTVHVMPSENRGYILMDSEKKLIDYDCFEELSLELSDSDISVDDLLISTLITIAPNRVVIHNCEGFKNKELFRTISNVFYDRIDSCKGCDLCSMFKTNKELN</sequence>
<accession>A0ABT1NIH4</accession>
<reference evidence="1 2" key="1">
    <citation type="submission" date="2021-10" db="EMBL/GenBank/DDBJ databases">
        <title>Lutispora strain m25 sp. nov., a thermophilic, non-spore-forming bacterium isolated from a lab-scale methanogenic bioreactor digesting anaerobic sludge.</title>
        <authorList>
            <person name="El Houari A."/>
            <person name="Mcdonald J."/>
        </authorList>
    </citation>
    <scope>NUCLEOTIDE SEQUENCE [LARGE SCALE GENOMIC DNA]</scope>
    <source>
        <strain evidence="2">m25</strain>
    </source>
</reference>
<gene>
    <name evidence="1" type="primary">ytxC</name>
    <name evidence="1" type="ORF">LJD61_16050</name>
</gene>
<protein>
    <submittedName>
        <fullName evidence="1">Sporulation protein YtxC</fullName>
    </submittedName>
</protein>
<dbReference type="InterPro" id="IPR014199">
    <property type="entry name" value="Spore_YtxC"/>
</dbReference>
<organism evidence="1 2">
    <name type="scientific">Lutispora saccharofermentans</name>
    <dbReference type="NCBI Taxonomy" id="3024236"/>
    <lineage>
        <taxon>Bacteria</taxon>
        <taxon>Bacillati</taxon>
        <taxon>Bacillota</taxon>
        <taxon>Clostridia</taxon>
        <taxon>Lutisporales</taxon>
        <taxon>Lutisporaceae</taxon>
        <taxon>Lutispora</taxon>
    </lineage>
</organism>
<evidence type="ECO:0000313" key="1">
    <source>
        <dbReference type="EMBL" id="MCQ1531044.1"/>
    </source>
</evidence>
<proteinExistence type="predicted"/>
<dbReference type="EMBL" id="JAJEKE010000017">
    <property type="protein sequence ID" value="MCQ1531044.1"/>
    <property type="molecule type" value="Genomic_DNA"/>
</dbReference>
<dbReference type="RefSeq" id="WP_255228561.1">
    <property type="nucleotide sequence ID" value="NZ_JAJEKE010000017.1"/>
</dbReference>